<dbReference type="SUPFAM" id="SSF52954">
    <property type="entry name" value="Class II aaRS ABD-related"/>
    <property type="match status" value="1"/>
</dbReference>
<organism evidence="2 3">
    <name type="scientific">Ignelater luminosus</name>
    <name type="common">Cucubano</name>
    <name type="synonym">Pyrophorus luminosus</name>
    <dbReference type="NCBI Taxonomy" id="2038154"/>
    <lineage>
        <taxon>Eukaryota</taxon>
        <taxon>Metazoa</taxon>
        <taxon>Ecdysozoa</taxon>
        <taxon>Arthropoda</taxon>
        <taxon>Hexapoda</taxon>
        <taxon>Insecta</taxon>
        <taxon>Pterygota</taxon>
        <taxon>Neoptera</taxon>
        <taxon>Endopterygota</taxon>
        <taxon>Coleoptera</taxon>
        <taxon>Polyphaga</taxon>
        <taxon>Elateriformia</taxon>
        <taxon>Elateroidea</taxon>
        <taxon>Elateridae</taxon>
        <taxon>Agrypninae</taxon>
        <taxon>Pyrophorini</taxon>
        <taxon>Ignelater</taxon>
    </lineage>
</organism>
<accession>A0A8K0CAX7</accession>
<gene>
    <name evidence="2" type="ORF">ILUMI_23472</name>
</gene>
<dbReference type="InterPro" id="IPR045864">
    <property type="entry name" value="aa-tRNA-synth_II/BPL/LPL"/>
</dbReference>
<dbReference type="EMBL" id="VTPC01090590">
    <property type="protein sequence ID" value="KAF2882739.1"/>
    <property type="molecule type" value="Genomic_DNA"/>
</dbReference>
<evidence type="ECO:0000313" key="2">
    <source>
        <dbReference type="EMBL" id="KAF2882739.1"/>
    </source>
</evidence>
<keyword evidence="3" id="KW-1185">Reference proteome</keyword>
<dbReference type="OrthoDB" id="5394539at2759"/>
<dbReference type="Gene3D" id="3.40.50.800">
    <property type="entry name" value="Anticodon-binding domain"/>
    <property type="match status" value="1"/>
</dbReference>
<evidence type="ECO:0000313" key="3">
    <source>
        <dbReference type="Proteomes" id="UP000801492"/>
    </source>
</evidence>
<dbReference type="SUPFAM" id="SSF55681">
    <property type="entry name" value="Class II aaRS and biotin synthetases"/>
    <property type="match status" value="1"/>
</dbReference>
<feature type="domain" description="Anticodon-binding" evidence="1">
    <location>
        <begin position="268"/>
        <end position="353"/>
    </location>
</feature>
<dbReference type="InterPro" id="IPR004154">
    <property type="entry name" value="Anticodon-bd"/>
</dbReference>
<dbReference type="GO" id="GO:0006264">
    <property type="term" value="P:mitochondrial DNA replication"/>
    <property type="evidence" value="ECO:0007669"/>
    <property type="project" value="TreeGrafter"/>
</dbReference>
<reference evidence="2" key="1">
    <citation type="submission" date="2019-08" db="EMBL/GenBank/DDBJ databases">
        <title>The genome of the North American firefly Photinus pyralis.</title>
        <authorList>
            <consortium name="Photinus pyralis genome working group"/>
            <person name="Fallon T.R."/>
            <person name="Sander Lower S.E."/>
            <person name="Weng J.-K."/>
        </authorList>
    </citation>
    <scope>NUCLEOTIDE SEQUENCE</scope>
    <source>
        <strain evidence="2">TRF0915ILg1</strain>
        <tissue evidence="2">Whole body</tissue>
    </source>
</reference>
<proteinExistence type="predicted"/>
<dbReference type="PANTHER" id="PTHR10745">
    <property type="entry name" value="GLYCYL-TRNA SYNTHETASE/DNA POLYMERASE SUBUNIT GAMMA-2"/>
    <property type="match status" value="1"/>
</dbReference>
<dbReference type="Gene3D" id="3.30.930.10">
    <property type="entry name" value="Bira Bifunctional Protein, Domain 2"/>
    <property type="match status" value="1"/>
</dbReference>
<dbReference type="Proteomes" id="UP000801492">
    <property type="component" value="Unassembled WGS sequence"/>
</dbReference>
<dbReference type="Pfam" id="PF03129">
    <property type="entry name" value="HGTP_anticodon"/>
    <property type="match status" value="1"/>
</dbReference>
<dbReference type="GO" id="GO:0005739">
    <property type="term" value="C:mitochondrion"/>
    <property type="evidence" value="ECO:0007669"/>
    <property type="project" value="TreeGrafter"/>
</dbReference>
<dbReference type="AlphaFoldDB" id="A0A8K0CAX7"/>
<dbReference type="PANTHER" id="PTHR10745:SF8">
    <property type="entry name" value="DNA POLYMERASE SUBUNIT GAMMA-2, MITOCHONDRIAL"/>
    <property type="match status" value="1"/>
</dbReference>
<dbReference type="InterPro" id="IPR027031">
    <property type="entry name" value="Gly-tRNA_synthase/POLG2"/>
</dbReference>
<name>A0A8K0CAX7_IGNLU</name>
<comment type="caution">
    <text evidence="2">The sequence shown here is derived from an EMBL/GenBank/DDBJ whole genome shotgun (WGS) entry which is preliminary data.</text>
</comment>
<evidence type="ECO:0000259" key="1">
    <source>
        <dbReference type="Pfam" id="PF03129"/>
    </source>
</evidence>
<protein>
    <recommendedName>
        <fullName evidence="1">Anticodon-binding domain-containing protein</fullName>
    </recommendedName>
</protein>
<dbReference type="InterPro" id="IPR036621">
    <property type="entry name" value="Anticodon-bd_dom_sf"/>
</dbReference>
<sequence>MTFKKILDVCEKHGFVKRIINKSIDNDAVNKLVKIGPVGALLQENLKTEWFFSMVINRENTVFLSKDSFVDTYEYGKEICQEKLPFGIAEIKEGIDNVCGNANKLFDFDKYFMEERQLVLRTTMFVAPSKSIQFFHQWQRQRKMWWRKFSAAPGKYHLTDISTNNGCQNVEIKAEYPWGSHLIESLMLLNDLHPKLDSQQLQAKDGRKKVQAHHITSDISLSSMVLNALCDAYDEVPLQNESRSLLRLHRKLTPYKISFSIIASQAAVTEELSQLALYLCRKLRSDHISSLLLPSATKNSLESQYRHYDQLGIPYTVVLNENTLKNGIAFLRSRDTTLKEQVHVSSLSEYVQQLFKNY</sequence>